<organism evidence="1">
    <name type="scientific">viral metagenome</name>
    <dbReference type="NCBI Taxonomy" id="1070528"/>
    <lineage>
        <taxon>unclassified sequences</taxon>
        <taxon>metagenomes</taxon>
        <taxon>organismal metagenomes</taxon>
    </lineage>
</organism>
<dbReference type="EMBL" id="MN739378">
    <property type="protein sequence ID" value="QHT01587.1"/>
    <property type="molecule type" value="Genomic_DNA"/>
</dbReference>
<name>A0A6C0CB66_9ZZZZ</name>
<protein>
    <submittedName>
        <fullName evidence="1">Uncharacterized protein</fullName>
    </submittedName>
</protein>
<sequence>MSGSHLVLLFLKEHLPQEIALIITILYDVFRSKIKTGHFVFDSPCGHLLRIENGGMWDVLECACGHDIDFDKYKTKEFFYPISNEACIIIKKFYEKKLQKYCNEPARYLEEATNEMAIDCVSCEKCNRRWNCTLDKTNLKPKIVCFCEKFVDQFPCESCHVKMCCVPDCDNFVHKSFVVCKEHYKCESCRTRYYYDHDIPHDNVDGFISMFCPNAYCRYFLNKECYNFSWESLEQILPDDFEYYMNAGHINCTYQYMQLKIEILKISDSYQQ</sequence>
<accession>A0A6C0CB66</accession>
<evidence type="ECO:0000313" key="1">
    <source>
        <dbReference type="EMBL" id="QHT01587.1"/>
    </source>
</evidence>
<dbReference type="AlphaFoldDB" id="A0A6C0CB66"/>
<proteinExistence type="predicted"/>
<reference evidence="1" key="1">
    <citation type="journal article" date="2020" name="Nature">
        <title>Giant virus diversity and host interactions through global metagenomics.</title>
        <authorList>
            <person name="Schulz F."/>
            <person name="Roux S."/>
            <person name="Paez-Espino D."/>
            <person name="Jungbluth S."/>
            <person name="Walsh D.A."/>
            <person name="Denef V.J."/>
            <person name="McMahon K.D."/>
            <person name="Konstantinidis K.T."/>
            <person name="Eloe-Fadrosh E.A."/>
            <person name="Kyrpides N.C."/>
            <person name="Woyke T."/>
        </authorList>
    </citation>
    <scope>NUCLEOTIDE SEQUENCE</scope>
    <source>
        <strain evidence="1">GVMAG-M-3300020192-26</strain>
    </source>
</reference>